<gene>
    <name evidence="1" type="ORF">HMPREF0454_03681</name>
</gene>
<accession>G9YAQ5</accession>
<protein>
    <submittedName>
        <fullName evidence="1">Uncharacterized protein</fullName>
    </submittedName>
</protein>
<dbReference type="HOGENOM" id="CLU_3252338_0_0_6"/>
<comment type="caution">
    <text evidence="1">The sequence shown here is derived from an EMBL/GenBank/DDBJ whole genome shotgun (WGS) entry which is preliminary data.</text>
</comment>
<dbReference type="EMBL" id="AGCI01000088">
    <property type="protein sequence ID" value="EHM39790.1"/>
    <property type="molecule type" value="Genomic_DNA"/>
</dbReference>
<sequence>MSLGNISDRFPCARLPHFVIRSIFIIHKHLQKVCEIIFTYIK</sequence>
<dbReference type="AlphaFoldDB" id="G9YAQ5"/>
<proteinExistence type="predicted"/>
<evidence type="ECO:0000313" key="1">
    <source>
        <dbReference type="EMBL" id="EHM39790.1"/>
    </source>
</evidence>
<organism evidence="1 2">
    <name type="scientific">Hafnia alvei ATCC 51873</name>
    <dbReference type="NCBI Taxonomy" id="1002364"/>
    <lineage>
        <taxon>Bacteria</taxon>
        <taxon>Pseudomonadati</taxon>
        <taxon>Pseudomonadota</taxon>
        <taxon>Gammaproteobacteria</taxon>
        <taxon>Enterobacterales</taxon>
        <taxon>Hafniaceae</taxon>
        <taxon>Hafnia</taxon>
    </lineage>
</organism>
<dbReference type="Proteomes" id="UP000005959">
    <property type="component" value="Unassembled WGS sequence"/>
</dbReference>
<reference evidence="1 2" key="1">
    <citation type="submission" date="2011-08" db="EMBL/GenBank/DDBJ databases">
        <authorList>
            <person name="Weinstock G."/>
            <person name="Sodergren E."/>
            <person name="Clifton S."/>
            <person name="Fulton L."/>
            <person name="Fulton B."/>
            <person name="Courtney L."/>
            <person name="Fronick C."/>
            <person name="Harrison M."/>
            <person name="Strong C."/>
            <person name="Farmer C."/>
            <person name="Delahaunty K."/>
            <person name="Markovic C."/>
            <person name="Hall O."/>
            <person name="Minx P."/>
            <person name="Tomlinson C."/>
            <person name="Mitreva M."/>
            <person name="Hou S."/>
            <person name="Chen J."/>
            <person name="Wollam A."/>
            <person name="Pepin K.H."/>
            <person name="Johnson M."/>
            <person name="Bhonagiri V."/>
            <person name="Zhang X."/>
            <person name="Suruliraj S."/>
            <person name="Warren W."/>
            <person name="Chinwalla A."/>
            <person name="Mardis E.R."/>
            <person name="Wilson R.K."/>
        </authorList>
    </citation>
    <scope>NUCLEOTIDE SEQUENCE [LARGE SCALE GENOMIC DNA]</scope>
    <source>
        <strain evidence="1 2">ATCC 51873</strain>
    </source>
</reference>
<evidence type="ECO:0000313" key="2">
    <source>
        <dbReference type="Proteomes" id="UP000005959"/>
    </source>
</evidence>
<name>G9YAQ5_HAFAL</name>